<evidence type="ECO:0008006" key="4">
    <source>
        <dbReference type="Google" id="ProtNLM"/>
    </source>
</evidence>
<dbReference type="RefSeq" id="WP_039396851.1">
    <property type="nucleotide sequence ID" value="NZ_JTDK01000006.1"/>
</dbReference>
<feature type="transmembrane region" description="Helical" evidence="1">
    <location>
        <begin position="30"/>
        <end position="50"/>
    </location>
</feature>
<keyword evidence="1" id="KW-0812">Transmembrane</keyword>
<protein>
    <recommendedName>
        <fullName evidence="4">Integral membrane protein</fullName>
    </recommendedName>
</protein>
<evidence type="ECO:0000256" key="1">
    <source>
        <dbReference type="SAM" id="Phobius"/>
    </source>
</evidence>
<feature type="transmembrane region" description="Helical" evidence="1">
    <location>
        <begin position="57"/>
        <end position="78"/>
    </location>
</feature>
<keyword evidence="1" id="KW-0472">Membrane</keyword>
<organism evidence="2 3">
    <name type="scientific">Microbacterium mangrovi</name>
    <dbReference type="NCBI Taxonomy" id="1348253"/>
    <lineage>
        <taxon>Bacteria</taxon>
        <taxon>Bacillati</taxon>
        <taxon>Actinomycetota</taxon>
        <taxon>Actinomycetes</taxon>
        <taxon>Micrococcales</taxon>
        <taxon>Microbacteriaceae</taxon>
        <taxon>Microbacterium</taxon>
    </lineage>
</organism>
<dbReference type="STRING" id="1348253.LK09_05230"/>
<comment type="caution">
    <text evidence="2">The sequence shown here is derived from an EMBL/GenBank/DDBJ whole genome shotgun (WGS) entry which is preliminary data.</text>
</comment>
<name>A0A0B2A9U0_9MICO</name>
<dbReference type="Proteomes" id="UP000031030">
    <property type="component" value="Unassembled WGS sequence"/>
</dbReference>
<proteinExistence type="predicted"/>
<sequence length="96" mass="10153">MQIILGVLFGACWGLAAHFALPGRDTRGPALGPVLGAVVGGAVWLALTWAGLTVENGWLWVASLVAPAVVCFVVIPILTRVRTAHDQRERERLGLG</sequence>
<reference evidence="2 3" key="1">
    <citation type="submission" date="2014-11" db="EMBL/GenBank/DDBJ databases">
        <title>Genome sequence of Microbacterium mangrovi MUSC 115(T).</title>
        <authorList>
            <person name="Lee L.-H."/>
        </authorList>
    </citation>
    <scope>NUCLEOTIDE SEQUENCE [LARGE SCALE GENOMIC DNA]</scope>
    <source>
        <strain evidence="2 3">MUSC 115</strain>
    </source>
</reference>
<dbReference type="AlphaFoldDB" id="A0A0B2A9U0"/>
<evidence type="ECO:0000313" key="2">
    <source>
        <dbReference type="EMBL" id="KHK98406.1"/>
    </source>
</evidence>
<keyword evidence="1" id="KW-1133">Transmembrane helix</keyword>
<evidence type="ECO:0000313" key="3">
    <source>
        <dbReference type="Proteomes" id="UP000031030"/>
    </source>
</evidence>
<keyword evidence="3" id="KW-1185">Reference proteome</keyword>
<accession>A0A0B2A9U0</accession>
<dbReference type="EMBL" id="JTDK01000006">
    <property type="protein sequence ID" value="KHK98406.1"/>
    <property type="molecule type" value="Genomic_DNA"/>
</dbReference>
<gene>
    <name evidence="2" type="ORF">LK09_05230</name>
</gene>
<dbReference type="OrthoDB" id="5121696at2"/>